<dbReference type="AlphaFoldDB" id="A0AAW1R6U1"/>
<dbReference type="Proteomes" id="UP001489004">
    <property type="component" value="Unassembled WGS sequence"/>
</dbReference>
<reference evidence="2 3" key="1">
    <citation type="journal article" date="2024" name="Nat. Commun.">
        <title>Phylogenomics reveals the evolutionary origins of lichenization in chlorophyte algae.</title>
        <authorList>
            <person name="Puginier C."/>
            <person name="Libourel C."/>
            <person name="Otte J."/>
            <person name="Skaloud P."/>
            <person name="Haon M."/>
            <person name="Grisel S."/>
            <person name="Petersen M."/>
            <person name="Berrin J.G."/>
            <person name="Delaux P.M."/>
            <person name="Dal Grande F."/>
            <person name="Keller J."/>
        </authorList>
    </citation>
    <scope>NUCLEOTIDE SEQUENCE [LARGE SCALE GENOMIC DNA]</scope>
    <source>
        <strain evidence="2 3">SAG 2043</strain>
    </source>
</reference>
<dbReference type="EMBL" id="JALJOR010000001">
    <property type="protein sequence ID" value="KAK9829384.1"/>
    <property type="molecule type" value="Genomic_DNA"/>
</dbReference>
<keyword evidence="1" id="KW-1133">Transmembrane helix</keyword>
<organism evidence="2 3">
    <name type="scientific">[Myrmecia] bisecta</name>
    <dbReference type="NCBI Taxonomy" id="41462"/>
    <lineage>
        <taxon>Eukaryota</taxon>
        <taxon>Viridiplantae</taxon>
        <taxon>Chlorophyta</taxon>
        <taxon>core chlorophytes</taxon>
        <taxon>Trebouxiophyceae</taxon>
        <taxon>Trebouxiales</taxon>
        <taxon>Trebouxiaceae</taxon>
        <taxon>Myrmecia</taxon>
    </lineage>
</organism>
<feature type="transmembrane region" description="Helical" evidence="1">
    <location>
        <begin position="172"/>
        <end position="195"/>
    </location>
</feature>
<comment type="caution">
    <text evidence="2">The sequence shown here is derived from an EMBL/GenBank/DDBJ whole genome shotgun (WGS) entry which is preliminary data.</text>
</comment>
<gene>
    <name evidence="2" type="ORF">WJX72_005501</name>
</gene>
<evidence type="ECO:0000313" key="2">
    <source>
        <dbReference type="EMBL" id="KAK9829384.1"/>
    </source>
</evidence>
<name>A0AAW1R6U1_9CHLO</name>
<evidence type="ECO:0000313" key="3">
    <source>
        <dbReference type="Proteomes" id="UP001489004"/>
    </source>
</evidence>
<dbReference type="PANTHER" id="PTHR33918">
    <property type="entry name" value="OS01G0704200 PROTEIN"/>
    <property type="match status" value="1"/>
</dbReference>
<feature type="transmembrane region" description="Helical" evidence="1">
    <location>
        <begin position="106"/>
        <end position="124"/>
    </location>
</feature>
<evidence type="ECO:0000256" key="1">
    <source>
        <dbReference type="SAM" id="Phobius"/>
    </source>
</evidence>
<protein>
    <submittedName>
        <fullName evidence="2">Uncharacterized protein</fullName>
    </submittedName>
</protein>
<feature type="transmembrane region" description="Helical" evidence="1">
    <location>
        <begin position="20"/>
        <end position="39"/>
    </location>
</feature>
<keyword evidence="1" id="KW-0472">Membrane</keyword>
<proteinExistence type="predicted"/>
<sequence length="216" mass="23711">MLGSLNGNQVLAWSGGARLAALLGVDGLFCVTTAAFLAVSERFGHQRYGPDPKAIPAYPGPWLEASGAREFPKGFKLYVMVLPFATGVVLPLLALVPAFLSGHGTLAASALLPYMVTLFCQIGMEKTLIAKDRASPMWPMVPVVHMLYRLWQLPRSIWLVSALAGPQWLLGLLYYLIVLWLYNFGCVMAWMPWLYHWHRQSLGAANATQNGPPPST</sequence>
<accession>A0AAW1R6U1</accession>
<feature type="transmembrane region" description="Helical" evidence="1">
    <location>
        <begin position="77"/>
        <end position="100"/>
    </location>
</feature>
<keyword evidence="1" id="KW-0812">Transmembrane</keyword>
<keyword evidence="3" id="KW-1185">Reference proteome</keyword>